<proteinExistence type="predicted"/>
<reference evidence="1 2" key="1">
    <citation type="journal article" date="2022" name="Nat. Ecol. Evol.">
        <title>A masculinizing supergene underlies an exaggerated male reproductive morph in a spider.</title>
        <authorList>
            <person name="Hendrickx F."/>
            <person name="De Corte Z."/>
            <person name="Sonet G."/>
            <person name="Van Belleghem S.M."/>
            <person name="Kostlbacher S."/>
            <person name="Vangestel C."/>
        </authorList>
    </citation>
    <scope>NUCLEOTIDE SEQUENCE [LARGE SCALE GENOMIC DNA]</scope>
    <source>
        <strain evidence="1">W744_W776</strain>
    </source>
</reference>
<evidence type="ECO:0000313" key="2">
    <source>
        <dbReference type="Proteomes" id="UP000827092"/>
    </source>
</evidence>
<sequence length="130" mass="15731">MFKGYHDITEDLVKDFKHYAISFMKRIQSDKPEYGYLYNIIDERNCLNHAVYLKWDEFPLLRDQVLHEIEQISKLFADPPTEYSDATMLYLLTFYALLVNSEHSNWMIIEYLKNCNKDHQYAIHIDWNNN</sequence>
<accession>A0AAV6TLR7</accession>
<evidence type="ECO:0000313" key="1">
    <source>
        <dbReference type="EMBL" id="KAG8172717.1"/>
    </source>
</evidence>
<protein>
    <submittedName>
        <fullName evidence="1">Uncharacterized protein</fullName>
    </submittedName>
</protein>
<dbReference type="AlphaFoldDB" id="A0AAV6TLR7"/>
<name>A0AAV6TLR7_9ARAC</name>
<organism evidence="1 2">
    <name type="scientific">Oedothorax gibbosus</name>
    <dbReference type="NCBI Taxonomy" id="931172"/>
    <lineage>
        <taxon>Eukaryota</taxon>
        <taxon>Metazoa</taxon>
        <taxon>Ecdysozoa</taxon>
        <taxon>Arthropoda</taxon>
        <taxon>Chelicerata</taxon>
        <taxon>Arachnida</taxon>
        <taxon>Araneae</taxon>
        <taxon>Araneomorphae</taxon>
        <taxon>Entelegynae</taxon>
        <taxon>Araneoidea</taxon>
        <taxon>Linyphiidae</taxon>
        <taxon>Erigoninae</taxon>
        <taxon>Oedothorax</taxon>
    </lineage>
</organism>
<dbReference type="EMBL" id="JAFNEN010002434">
    <property type="protein sequence ID" value="KAG8172717.1"/>
    <property type="molecule type" value="Genomic_DNA"/>
</dbReference>
<keyword evidence="2" id="KW-1185">Reference proteome</keyword>
<comment type="caution">
    <text evidence="1">The sequence shown here is derived from an EMBL/GenBank/DDBJ whole genome shotgun (WGS) entry which is preliminary data.</text>
</comment>
<gene>
    <name evidence="1" type="ORF">JTE90_003906</name>
</gene>
<dbReference type="Proteomes" id="UP000827092">
    <property type="component" value="Unassembled WGS sequence"/>
</dbReference>